<name>A0A0D2PNI8_HYPSF</name>
<organism evidence="1 2">
    <name type="scientific">Hypholoma sublateritium (strain FD-334 SS-4)</name>
    <dbReference type="NCBI Taxonomy" id="945553"/>
    <lineage>
        <taxon>Eukaryota</taxon>
        <taxon>Fungi</taxon>
        <taxon>Dikarya</taxon>
        <taxon>Basidiomycota</taxon>
        <taxon>Agaricomycotina</taxon>
        <taxon>Agaricomycetes</taxon>
        <taxon>Agaricomycetidae</taxon>
        <taxon>Agaricales</taxon>
        <taxon>Agaricineae</taxon>
        <taxon>Strophariaceae</taxon>
        <taxon>Hypholoma</taxon>
    </lineage>
</organism>
<dbReference type="Proteomes" id="UP000054270">
    <property type="component" value="Unassembled WGS sequence"/>
</dbReference>
<evidence type="ECO:0000313" key="1">
    <source>
        <dbReference type="EMBL" id="KJA29746.1"/>
    </source>
</evidence>
<dbReference type="EMBL" id="KN817518">
    <property type="protein sequence ID" value="KJA29746.1"/>
    <property type="molecule type" value="Genomic_DNA"/>
</dbReference>
<proteinExistence type="predicted"/>
<reference evidence="2" key="1">
    <citation type="submission" date="2014-04" db="EMBL/GenBank/DDBJ databases">
        <title>Evolutionary Origins and Diversification of the Mycorrhizal Mutualists.</title>
        <authorList>
            <consortium name="DOE Joint Genome Institute"/>
            <consortium name="Mycorrhizal Genomics Consortium"/>
            <person name="Kohler A."/>
            <person name="Kuo A."/>
            <person name="Nagy L.G."/>
            <person name="Floudas D."/>
            <person name="Copeland A."/>
            <person name="Barry K.W."/>
            <person name="Cichocki N."/>
            <person name="Veneault-Fourrey C."/>
            <person name="LaButti K."/>
            <person name="Lindquist E.A."/>
            <person name="Lipzen A."/>
            <person name="Lundell T."/>
            <person name="Morin E."/>
            <person name="Murat C."/>
            <person name="Riley R."/>
            <person name="Ohm R."/>
            <person name="Sun H."/>
            <person name="Tunlid A."/>
            <person name="Henrissat B."/>
            <person name="Grigoriev I.V."/>
            <person name="Hibbett D.S."/>
            <person name="Martin F."/>
        </authorList>
    </citation>
    <scope>NUCLEOTIDE SEQUENCE [LARGE SCALE GENOMIC DNA]</scope>
    <source>
        <strain evidence="2">FD-334 SS-4</strain>
    </source>
</reference>
<keyword evidence="2" id="KW-1185">Reference proteome</keyword>
<protein>
    <submittedName>
        <fullName evidence="1">Uncharacterized protein</fullName>
    </submittedName>
</protein>
<evidence type="ECO:0000313" key="2">
    <source>
        <dbReference type="Proteomes" id="UP000054270"/>
    </source>
</evidence>
<sequence>MLRRKPSPRLMSKSVSELVVSSTRRPCLYILCLALHLIHIQRSCRPYVISSLYYQYHRSQSIYHCQKKRIYYHPLHYEY</sequence>
<accession>A0A0D2PNI8</accession>
<dbReference type="AlphaFoldDB" id="A0A0D2PNI8"/>
<gene>
    <name evidence="1" type="ORF">HYPSUDRAFT_232948</name>
</gene>